<evidence type="ECO:0000256" key="1">
    <source>
        <dbReference type="SAM" id="SignalP"/>
    </source>
</evidence>
<name>A0ABW5QFV2_9HYPH</name>
<accession>A0ABW5QFV2</accession>
<keyword evidence="4" id="KW-1185">Reference proteome</keyword>
<comment type="caution">
    <text evidence="3">The sequence shown here is derived from an EMBL/GenBank/DDBJ whole genome shotgun (WGS) entry which is preliminary data.</text>
</comment>
<dbReference type="InterPro" id="IPR024289">
    <property type="entry name" value="DUF3828"/>
</dbReference>
<organism evidence="3 4">
    <name type="scientific">Devosia albogilva</name>
    <dbReference type="NCBI Taxonomy" id="429726"/>
    <lineage>
        <taxon>Bacteria</taxon>
        <taxon>Pseudomonadati</taxon>
        <taxon>Pseudomonadota</taxon>
        <taxon>Alphaproteobacteria</taxon>
        <taxon>Hyphomicrobiales</taxon>
        <taxon>Devosiaceae</taxon>
        <taxon>Devosia</taxon>
    </lineage>
</organism>
<proteinExistence type="predicted"/>
<feature type="domain" description="DUF3828" evidence="2">
    <location>
        <begin position="45"/>
        <end position="135"/>
    </location>
</feature>
<protein>
    <submittedName>
        <fullName evidence="3">DUF3828 domain-containing protein</fullName>
    </submittedName>
</protein>
<keyword evidence="1" id="KW-0732">Signal</keyword>
<feature type="chain" id="PRO_5046833986" evidence="1">
    <location>
        <begin position="20"/>
        <end position="156"/>
    </location>
</feature>
<dbReference type="EMBL" id="JBHUNP010000001">
    <property type="protein sequence ID" value="MFD2646678.1"/>
    <property type="molecule type" value="Genomic_DNA"/>
</dbReference>
<dbReference type="Gene3D" id="3.10.450.50">
    <property type="match status" value="1"/>
</dbReference>
<evidence type="ECO:0000259" key="2">
    <source>
        <dbReference type="Pfam" id="PF12883"/>
    </source>
</evidence>
<evidence type="ECO:0000313" key="3">
    <source>
        <dbReference type="EMBL" id="MFD2646678.1"/>
    </source>
</evidence>
<reference evidence="4" key="1">
    <citation type="journal article" date="2019" name="Int. J. Syst. Evol. Microbiol.">
        <title>The Global Catalogue of Microorganisms (GCM) 10K type strain sequencing project: providing services to taxonomists for standard genome sequencing and annotation.</title>
        <authorList>
            <consortium name="The Broad Institute Genomics Platform"/>
            <consortium name="The Broad Institute Genome Sequencing Center for Infectious Disease"/>
            <person name="Wu L."/>
            <person name="Ma J."/>
        </authorList>
    </citation>
    <scope>NUCLEOTIDE SEQUENCE [LARGE SCALE GENOMIC DNA]</scope>
    <source>
        <strain evidence="4">CCM 7427</strain>
    </source>
</reference>
<dbReference type="Pfam" id="PF12883">
    <property type="entry name" value="DUF3828"/>
    <property type="match status" value="1"/>
</dbReference>
<feature type="signal peptide" evidence="1">
    <location>
        <begin position="1"/>
        <end position="19"/>
    </location>
</feature>
<gene>
    <name evidence="3" type="ORF">ACFSX5_02600</name>
</gene>
<dbReference type="Proteomes" id="UP001597521">
    <property type="component" value="Unassembled WGS sequence"/>
</dbReference>
<dbReference type="RefSeq" id="WP_386831497.1">
    <property type="nucleotide sequence ID" value="NZ_JBHUNP010000001.1"/>
</dbReference>
<sequence>MRLFALAAAFVALAVPAMAQTFDTPEALLEAFYEPYFIGEFYEDETPFRSEALQALYERDAENTPDGEMGALSFDPFIDGQDFDIYAFRIEAVAVDGDLATAGVSFTNFGEPRQLVYDLVLEDGGWRIDDVASVTPGNEYRLSEIFADAAGEQAAQ</sequence>
<evidence type="ECO:0000313" key="4">
    <source>
        <dbReference type="Proteomes" id="UP001597521"/>
    </source>
</evidence>